<reference evidence="4" key="1">
    <citation type="journal article" date="2018" name="Nat. Plants">
        <title>Whole-genome landscape of Medicago truncatula symbiotic genes.</title>
        <authorList>
            <person name="Pecrix Y."/>
            <person name="Gamas P."/>
            <person name="Carrere S."/>
        </authorList>
    </citation>
    <scope>NUCLEOTIDE SEQUENCE</scope>
    <source>
        <tissue evidence="4">Leaves</tissue>
    </source>
</reference>
<comment type="caution">
    <text evidence="4">The sequence shown here is derived from an EMBL/GenBank/DDBJ whole genome shotgun (WGS) entry which is preliminary data.</text>
</comment>
<proteinExistence type="inferred from homology"/>
<dbReference type="Gramene" id="rna37943">
    <property type="protein sequence ID" value="RHN53169.1"/>
    <property type="gene ID" value="gene37943"/>
</dbReference>
<dbReference type="GO" id="GO:0072527">
    <property type="term" value="P:pyrimidine-containing compound metabolic process"/>
    <property type="evidence" value="ECO:0007669"/>
    <property type="project" value="UniProtKB-ARBA"/>
</dbReference>
<dbReference type="GO" id="GO:0055086">
    <property type="term" value="P:nucleobase-containing small molecule metabolic process"/>
    <property type="evidence" value="ECO:0007669"/>
    <property type="project" value="UniProtKB-ARBA"/>
</dbReference>
<dbReference type="EC" id="3.5.4.5" evidence="4"/>
<dbReference type="PANTHER" id="PTHR11644:SF2">
    <property type="entry name" value="CYTIDINE DEAMINASE"/>
    <property type="match status" value="1"/>
</dbReference>
<protein>
    <submittedName>
        <fullName evidence="4">Putative cytidine deaminase</fullName>
        <ecNumber evidence="4">3.5.4.5</ecNumber>
    </submittedName>
</protein>
<comment type="similarity">
    <text evidence="1">Belongs to the cytidine and deoxycytidylate deaminase family.</text>
</comment>
<dbReference type="Proteomes" id="UP000265566">
    <property type="component" value="Chromosome 6"/>
</dbReference>
<dbReference type="GO" id="GO:0004126">
    <property type="term" value="F:cytidine deaminase activity"/>
    <property type="evidence" value="ECO:0007669"/>
    <property type="project" value="UniProtKB-EC"/>
</dbReference>
<dbReference type="Gene3D" id="3.40.140.10">
    <property type="entry name" value="Cytidine Deaminase, domain 2"/>
    <property type="match status" value="2"/>
</dbReference>
<dbReference type="InterPro" id="IPR050202">
    <property type="entry name" value="Cyt/Deoxycyt_deaminase"/>
</dbReference>
<dbReference type="PANTHER" id="PTHR11644">
    <property type="entry name" value="CYTIDINE DEAMINASE"/>
    <property type="match status" value="1"/>
</dbReference>
<dbReference type="Pfam" id="PF08211">
    <property type="entry name" value="dCMP_cyt_deam_2"/>
    <property type="match status" value="1"/>
</dbReference>
<dbReference type="AlphaFoldDB" id="A0A396HIM2"/>
<dbReference type="InterPro" id="IPR016193">
    <property type="entry name" value="Cytidine_deaminase-like"/>
</dbReference>
<feature type="domain" description="CMP/dCMP-type deaminase" evidence="3">
    <location>
        <begin position="23"/>
        <end position="139"/>
    </location>
</feature>
<keyword evidence="4" id="KW-0378">Hydrolase</keyword>
<dbReference type="PROSITE" id="PS51747">
    <property type="entry name" value="CYT_DCMP_DEAMINASES_2"/>
    <property type="match status" value="1"/>
</dbReference>
<dbReference type="EMBL" id="PSQE01000006">
    <property type="protein sequence ID" value="RHN53169.1"/>
    <property type="molecule type" value="Genomic_DNA"/>
</dbReference>
<evidence type="ECO:0000259" key="3">
    <source>
        <dbReference type="PROSITE" id="PS51747"/>
    </source>
</evidence>
<dbReference type="InterPro" id="IPR002125">
    <property type="entry name" value="CMP_dCMP_dom"/>
</dbReference>
<evidence type="ECO:0000256" key="1">
    <source>
        <dbReference type="ARBA" id="ARBA00006576"/>
    </source>
</evidence>
<dbReference type="GO" id="GO:0008270">
    <property type="term" value="F:zinc ion binding"/>
    <property type="evidence" value="ECO:0007669"/>
    <property type="project" value="InterPro"/>
</dbReference>
<name>A0A396HIM2_MEDTR</name>
<sequence>MEEPKFIIEVSEAKSLTQSTNLTLTQLLPTIVKSSQPLARVPISKFHVAAVAVGISGRIFIGVNVEFPNLPFHHTIHAEQFLLTNLSHNKETQIQYLAVSAAPCVALLDSRGNVYKGSYMESAAYNPSMGPVQAALVAFIVGARDGAAEYGELVEAVLVEKEDAVVKQEDTARLLLRSIAPQCSFNVFLCSSNNKI</sequence>
<comment type="subunit">
    <text evidence="2">Homodimer.</text>
</comment>
<dbReference type="InterPro" id="IPR013171">
    <property type="entry name" value="Cyd/dCyd_deaminase_Zn-bd"/>
</dbReference>
<evidence type="ECO:0000313" key="4">
    <source>
        <dbReference type="EMBL" id="RHN53169.1"/>
    </source>
</evidence>
<accession>A0A396HIM2</accession>
<dbReference type="CDD" id="cd01283">
    <property type="entry name" value="cytidine_deaminase"/>
    <property type="match status" value="1"/>
</dbReference>
<organism evidence="4">
    <name type="scientific">Medicago truncatula</name>
    <name type="common">Barrel medic</name>
    <name type="synonym">Medicago tribuloides</name>
    <dbReference type="NCBI Taxonomy" id="3880"/>
    <lineage>
        <taxon>Eukaryota</taxon>
        <taxon>Viridiplantae</taxon>
        <taxon>Streptophyta</taxon>
        <taxon>Embryophyta</taxon>
        <taxon>Tracheophyta</taxon>
        <taxon>Spermatophyta</taxon>
        <taxon>Magnoliopsida</taxon>
        <taxon>eudicotyledons</taxon>
        <taxon>Gunneridae</taxon>
        <taxon>Pentapetalae</taxon>
        <taxon>rosids</taxon>
        <taxon>fabids</taxon>
        <taxon>Fabales</taxon>
        <taxon>Fabaceae</taxon>
        <taxon>Papilionoideae</taxon>
        <taxon>50 kb inversion clade</taxon>
        <taxon>NPAAA clade</taxon>
        <taxon>Hologalegina</taxon>
        <taxon>IRL clade</taxon>
        <taxon>Trifolieae</taxon>
        <taxon>Medicago</taxon>
    </lineage>
</organism>
<gene>
    <name evidence="4" type="ORF">MtrunA17_Chr6g0488531</name>
</gene>
<dbReference type="SUPFAM" id="SSF53927">
    <property type="entry name" value="Cytidine deaminase-like"/>
    <property type="match status" value="2"/>
</dbReference>
<evidence type="ECO:0000256" key="2">
    <source>
        <dbReference type="ARBA" id="ARBA00011738"/>
    </source>
</evidence>